<dbReference type="RefSeq" id="WP_250421399.1">
    <property type="nucleotide sequence ID" value="NZ_JAJKBJ010000001.1"/>
</dbReference>
<dbReference type="AlphaFoldDB" id="A0A9X2CYL1"/>
<evidence type="ECO:0008006" key="3">
    <source>
        <dbReference type="Google" id="ProtNLM"/>
    </source>
</evidence>
<name>A0A9X2CYL1_9GAMM</name>
<keyword evidence="2" id="KW-1185">Reference proteome</keyword>
<protein>
    <recommendedName>
        <fullName evidence="3">Carboxypeptidase regulatory-like domain-containing protein</fullName>
    </recommendedName>
</protein>
<dbReference type="Proteomes" id="UP001139721">
    <property type="component" value="Unassembled WGS sequence"/>
</dbReference>
<reference evidence="1" key="1">
    <citation type="submission" date="2021-11" db="EMBL/GenBank/DDBJ databases">
        <title>Legionella maioricencis sp. nov., a new species isolated from hot water samples in Mallorca.</title>
        <authorList>
            <person name="Crespi S."/>
            <person name="Drasar V."/>
            <person name="Salva-Serra F."/>
            <person name="Jaen-Luchoro D."/>
            <person name="Pineiro-Iglesias B."/>
            <person name="Aliaga F."/>
            <person name="Fernandez-Juarez V."/>
            <person name="Coll G."/>
            <person name="Moore E.R.B."/>
            <person name="Bennasar-Figueras A."/>
        </authorList>
    </citation>
    <scope>NUCLEOTIDE SEQUENCE</scope>
    <source>
        <strain evidence="1">HCPI-6</strain>
    </source>
</reference>
<organism evidence="1 2">
    <name type="scientific">Legionella maioricensis</name>
    <dbReference type="NCBI Taxonomy" id="2896528"/>
    <lineage>
        <taxon>Bacteria</taxon>
        <taxon>Pseudomonadati</taxon>
        <taxon>Pseudomonadota</taxon>
        <taxon>Gammaproteobacteria</taxon>
        <taxon>Legionellales</taxon>
        <taxon>Legionellaceae</taxon>
        <taxon>Legionella</taxon>
    </lineage>
</organism>
<accession>A0A9X2CYL1</accession>
<proteinExistence type="predicted"/>
<evidence type="ECO:0000313" key="1">
    <source>
        <dbReference type="EMBL" id="MCL9682662.1"/>
    </source>
</evidence>
<comment type="caution">
    <text evidence="1">The sequence shown here is derived from an EMBL/GenBank/DDBJ whole genome shotgun (WGS) entry which is preliminary data.</text>
</comment>
<dbReference type="EMBL" id="JAJKBJ010000001">
    <property type="protein sequence ID" value="MCL9682662.1"/>
    <property type="molecule type" value="Genomic_DNA"/>
</dbReference>
<evidence type="ECO:0000313" key="2">
    <source>
        <dbReference type="Proteomes" id="UP001139721"/>
    </source>
</evidence>
<gene>
    <name evidence="1" type="ORF">LOX96_00995</name>
</gene>
<sequence>MDDIPQGVAGVKVTLSPNVNVNPFYFAIFPFIDKTNPLIRFLQATSLDGGFGFFNVPKGEYLIEAKKNGFTSTIKVIARPGVLVNASPSHDLILQQEPKLNEIEKKPNHYNFFKPAVAIGLTTAGVCLAGAVISRTLNT</sequence>